<feature type="domain" description="Peptidase M12A" evidence="22">
    <location>
        <begin position="149"/>
        <end position="340"/>
    </location>
</feature>
<dbReference type="InterPro" id="IPR006026">
    <property type="entry name" value="Peptidase_Metallo"/>
</dbReference>
<evidence type="ECO:0000256" key="2">
    <source>
        <dbReference type="ARBA" id="ARBA00022475"/>
    </source>
</evidence>
<organism evidence="23 24">
    <name type="scientific">Crassostrea virginica</name>
    <name type="common">Eastern oyster</name>
    <dbReference type="NCBI Taxonomy" id="6565"/>
    <lineage>
        <taxon>Eukaryota</taxon>
        <taxon>Metazoa</taxon>
        <taxon>Spiralia</taxon>
        <taxon>Lophotrochozoa</taxon>
        <taxon>Mollusca</taxon>
        <taxon>Bivalvia</taxon>
        <taxon>Autobranchia</taxon>
        <taxon>Pteriomorphia</taxon>
        <taxon>Ostreida</taxon>
        <taxon>Ostreoidea</taxon>
        <taxon>Ostreidae</taxon>
        <taxon>Crassostrea</taxon>
    </lineage>
</organism>
<dbReference type="PROSITE" id="PS01180">
    <property type="entry name" value="CUB"/>
    <property type="match status" value="1"/>
</dbReference>
<dbReference type="EC" id="3.4.24.-" evidence="19"/>
<dbReference type="PROSITE" id="PS01186">
    <property type="entry name" value="EGF_2"/>
    <property type="match status" value="1"/>
</dbReference>
<reference evidence="24" key="1">
    <citation type="submission" date="2025-08" db="UniProtKB">
        <authorList>
            <consortium name="RefSeq"/>
        </authorList>
    </citation>
    <scope>IDENTIFICATION</scope>
    <source>
        <tissue evidence="24">Whole sample</tissue>
    </source>
</reference>
<evidence type="ECO:0000256" key="11">
    <source>
        <dbReference type="ARBA" id="ARBA00022837"/>
    </source>
</evidence>
<dbReference type="OrthoDB" id="6112618at2759"/>
<dbReference type="GO" id="GO:0023052">
    <property type="term" value="P:signaling"/>
    <property type="evidence" value="ECO:0007669"/>
    <property type="project" value="UniProtKB-ARBA"/>
</dbReference>
<dbReference type="Gene3D" id="3.40.390.10">
    <property type="entry name" value="Collagenase (Catalytic Domain)"/>
    <property type="match status" value="1"/>
</dbReference>
<dbReference type="PROSITE" id="PS51864">
    <property type="entry name" value="ASTACIN"/>
    <property type="match status" value="1"/>
</dbReference>
<dbReference type="InterPro" id="IPR024079">
    <property type="entry name" value="MetalloPept_cat_dom_sf"/>
</dbReference>
<dbReference type="GO" id="GO:0006508">
    <property type="term" value="P:proteolysis"/>
    <property type="evidence" value="ECO:0007669"/>
    <property type="project" value="UniProtKB-KW"/>
</dbReference>
<dbReference type="GO" id="GO:0007154">
    <property type="term" value="P:cell communication"/>
    <property type="evidence" value="ECO:0007669"/>
    <property type="project" value="UniProtKB-ARBA"/>
</dbReference>
<comment type="subcellular location">
    <subcellularLocation>
        <location evidence="1">Cell membrane</location>
        <topology evidence="1">Single-pass type I membrane protein</topology>
    </subcellularLocation>
</comment>
<feature type="domain" description="EGF-like" evidence="21">
    <location>
        <begin position="504"/>
        <end position="540"/>
    </location>
</feature>
<feature type="binding site" evidence="18">
    <location>
        <position position="250"/>
    </location>
    <ligand>
        <name>Zn(2+)</name>
        <dbReference type="ChEBI" id="CHEBI:29105"/>
        <note>catalytic</note>
    </ligand>
</feature>
<feature type="active site" evidence="18">
    <location>
        <position position="241"/>
    </location>
</feature>
<dbReference type="GeneID" id="111100141"/>
<dbReference type="SMART" id="SM00179">
    <property type="entry name" value="EGF_CA"/>
    <property type="match status" value="3"/>
</dbReference>
<sequence length="766" mass="86096">MKTQVVFCGLCILASVLRVSSVHEHGNKGKSRLLSRLLDIIRSYDHDKRSEQAEWAQTVTQDSENFQLPEGFTWEEWTLMERDNQGHGKDIDQWDGDQDSAVGGLVDSFVVYDENGVGHRPEGYAPWNHAGAKGDNHDMYRPGFPVKRNYLIGALLWENPIPYKFDKDLDEKTISVIRAAFHELKTLTCVRFKEAGAKDTDFLLFTGESSGCWSYVGKLTGRQIINLEPPHCSSVSTALHEIMHALGMAHEQQRSDRDLFIKLLPENIDQDYMHNFDKESTDDEQPYDVESVLQYALEAFSKNGLPTLKLMDSNLEFLIKSAKTLTFYDVAEITKGQRCTENCPHVPCENGGFQSFQCSCMCPSGLTGPSCERLVTSPGCGEIIVLEPGKKRYITSPSYPNPYTLDLECVWLIKTKNLRSAVRLYIQDMDISRSDEEDRCYHWLEIRYNLIGQTGPRICGKVNYTEYRTSLTDSVGEAMLKFNSKFSKDKAPSTGFIVLVEATNENFCSPNPCKNSGRCRSVGRTFHCDCPDGWTGAQCDIKRRPCESAPCLNNGDCIDVSDSAFVCQCQPEFRGTHCENAAPSCPPDFCQNNGTCISDEADSYWCFCTADFSGETCDSSIESSNLLDDNNCTFSDDSRCIFFLYEGTRKEDLEHLMDKFSTPDAYGDLFLVQNQLELEDNQEYCLFMDVYSDFEANTLYAYLSTFKGGDFVAIRGTTGGTVLRIRKSFIGDKTASVIISGNVARPTKHMLAVDNVALRLGPCDLY</sequence>
<feature type="disulfide bond" evidence="17">
    <location>
        <begin position="530"/>
        <end position="539"/>
    </location>
</feature>
<evidence type="ECO:0000256" key="17">
    <source>
        <dbReference type="PROSITE-ProRule" id="PRU00076"/>
    </source>
</evidence>
<feature type="disulfide bond" evidence="17">
    <location>
        <begin position="608"/>
        <end position="617"/>
    </location>
</feature>
<dbReference type="AlphaFoldDB" id="A0A8B8A8I2"/>
<dbReference type="Pfam" id="PF01400">
    <property type="entry name" value="Astacin"/>
    <property type="match status" value="1"/>
</dbReference>
<dbReference type="PANTHER" id="PTHR10127:SF775">
    <property type="entry name" value="METALLOENDOPEPTIDASE"/>
    <property type="match status" value="1"/>
</dbReference>
<dbReference type="InterPro" id="IPR000859">
    <property type="entry name" value="CUB_dom"/>
</dbReference>
<dbReference type="KEGG" id="cvn:111100141"/>
<evidence type="ECO:0000256" key="7">
    <source>
        <dbReference type="ARBA" id="ARBA00022729"/>
    </source>
</evidence>
<dbReference type="CDD" id="cd04280">
    <property type="entry name" value="ZnMc_astacin_like"/>
    <property type="match status" value="1"/>
</dbReference>
<dbReference type="FunFam" id="2.10.25.10:FF:000095">
    <property type="entry name" value="Notch, isoform B"/>
    <property type="match status" value="1"/>
</dbReference>
<protein>
    <recommendedName>
        <fullName evidence="19">Metalloendopeptidase</fullName>
        <ecNumber evidence="19">3.4.24.-</ecNumber>
    </recommendedName>
</protein>
<keyword evidence="3 17" id="KW-0245">EGF-like domain</keyword>
<evidence type="ECO:0000259" key="21">
    <source>
        <dbReference type="PROSITE" id="PS50026"/>
    </source>
</evidence>
<dbReference type="InterPro" id="IPR001881">
    <property type="entry name" value="EGF-like_Ca-bd_dom"/>
</dbReference>
<dbReference type="FunFam" id="2.10.25.10:FF:000391">
    <property type="entry name" value="Weary, isoform C"/>
    <property type="match status" value="1"/>
</dbReference>
<proteinExistence type="predicted"/>
<dbReference type="CDD" id="cd00041">
    <property type="entry name" value="CUB"/>
    <property type="match status" value="1"/>
</dbReference>
<feature type="chain" id="PRO_5034611410" description="Metalloendopeptidase" evidence="19">
    <location>
        <begin position="22"/>
        <end position="766"/>
    </location>
</feature>
<keyword evidence="23" id="KW-1185">Reference proteome</keyword>
<evidence type="ECO:0000313" key="23">
    <source>
        <dbReference type="Proteomes" id="UP000694844"/>
    </source>
</evidence>
<dbReference type="SUPFAM" id="SSF57196">
    <property type="entry name" value="EGF/Laminin"/>
    <property type="match status" value="3"/>
</dbReference>
<dbReference type="GO" id="GO:0008270">
    <property type="term" value="F:zinc ion binding"/>
    <property type="evidence" value="ECO:0007669"/>
    <property type="project" value="UniProtKB-UniRule"/>
</dbReference>
<keyword evidence="7 19" id="KW-0732">Signal</keyword>
<evidence type="ECO:0000256" key="5">
    <source>
        <dbReference type="ARBA" id="ARBA00022692"/>
    </source>
</evidence>
<keyword evidence="10 18" id="KW-0862">Zinc</keyword>
<comment type="caution">
    <text evidence="17">Lacks conserved residue(s) required for the propagation of feature annotation.</text>
</comment>
<keyword evidence="8" id="KW-0677">Repeat</keyword>
<feature type="domain" description="CUB" evidence="20">
    <location>
        <begin position="380"/>
        <end position="503"/>
    </location>
</feature>
<dbReference type="PROSITE" id="PS50026">
    <property type="entry name" value="EGF_3"/>
    <property type="match status" value="3"/>
</dbReference>
<keyword evidence="12" id="KW-1133">Transmembrane helix</keyword>
<dbReference type="PROSITE" id="PS00022">
    <property type="entry name" value="EGF_1"/>
    <property type="match status" value="3"/>
</dbReference>
<feature type="domain" description="EGF-like" evidence="21">
    <location>
        <begin position="581"/>
        <end position="618"/>
    </location>
</feature>
<evidence type="ECO:0000256" key="1">
    <source>
        <dbReference type="ARBA" id="ARBA00004251"/>
    </source>
</evidence>
<evidence type="ECO:0000259" key="22">
    <source>
        <dbReference type="PROSITE" id="PS51864"/>
    </source>
</evidence>
<dbReference type="Gene3D" id="2.10.25.10">
    <property type="entry name" value="Laminin"/>
    <property type="match status" value="3"/>
</dbReference>
<dbReference type="Pfam" id="PF00431">
    <property type="entry name" value="CUB"/>
    <property type="match status" value="1"/>
</dbReference>
<keyword evidence="6 18" id="KW-0479">Metal-binding</keyword>
<evidence type="ECO:0000256" key="8">
    <source>
        <dbReference type="ARBA" id="ARBA00022737"/>
    </source>
</evidence>
<evidence type="ECO:0000256" key="12">
    <source>
        <dbReference type="ARBA" id="ARBA00022989"/>
    </source>
</evidence>
<feature type="signal peptide" evidence="19">
    <location>
        <begin position="1"/>
        <end position="21"/>
    </location>
</feature>
<accession>A0A8B8A8I2</accession>
<dbReference type="PRINTS" id="PR00480">
    <property type="entry name" value="ASTACIN"/>
</dbReference>
<dbReference type="SMART" id="SM00042">
    <property type="entry name" value="CUB"/>
    <property type="match status" value="1"/>
</dbReference>
<dbReference type="SUPFAM" id="SSF49854">
    <property type="entry name" value="Spermadhesin, CUB domain"/>
    <property type="match status" value="1"/>
</dbReference>
<keyword evidence="16" id="KW-0325">Glycoprotein</keyword>
<gene>
    <name evidence="24" type="primary">LOC111100141</name>
</gene>
<keyword evidence="9 18" id="KW-0378">Hydrolase</keyword>
<keyword evidence="5" id="KW-0812">Transmembrane</keyword>
<feature type="domain" description="EGF-like" evidence="21">
    <location>
        <begin position="542"/>
        <end position="579"/>
    </location>
</feature>
<dbReference type="SMART" id="SM00235">
    <property type="entry name" value="ZnMc"/>
    <property type="match status" value="1"/>
</dbReference>
<keyword evidence="15 17" id="KW-1015">Disulfide bond</keyword>
<dbReference type="SUPFAM" id="SSF55486">
    <property type="entry name" value="Metalloproteases ('zincins'), catalytic domain"/>
    <property type="match status" value="1"/>
</dbReference>
<comment type="cofactor">
    <cofactor evidence="18 19">
        <name>Zn(2+)</name>
        <dbReference type="ChEBI" id="CHEBI:29105"/>
    </cofactor>
    <text evidence="18 19">Binds 1 zinc ion per subunit.</text>
</comment>
<evidence type="ECO:0000256" key="15">
    <source>
        <dbReference type="ARBA" id="ARBA00023157"/>
    </source>
</evidence>
<name>A0A8B8A8I2_CRAVI</name>
<dbReference type="Pfam" id="PF00008">
    <property type="entry name" value="EGF"/>
    <property type="match status" value="3"/>
</dbReference>
<evidence type="ECO:0000256" key="4">
    <source>
        <dbReference type="ARBA" id="ARBA00022670"/>
    </source>
</evidence>
<feature type="binding site" evidence="18">
    <location>
        <position position="240"/>
    </location>
    <ligand>
        <name>Zn(2+)</name>
        <dbReference type="ChEBI" id="CHEBI:29105"/>
        <note>catalytic</note>
    </ligand>
</feature>
<evidence type="ECO:0000256" key="19">
    <source>
        <dbReference type="RuleBase" id="RU361183"/>
    </source>
</evidence>
<dbReference type="InterPro" id="IPR034035">
    <property type="entry name" value="Astacin-like_dom"/>
</dbReference>
<evidence type="ECO:0000256" key="14">
    <source>
        <dbReference type="ARBA" id="ARBA00023136"/>
    </source>
</evidence>
<evidence type="ECO:0000256" key="13">
    <source>
        <dbReference type="ARBA" id="ARBA00023049"/>
    </source>
</evidence>
<evidence type="ECO:0000256" key="3">
    <source>
        <dbReference type="ARBA" id="ARBA00022536"/>
    </source>
</evidence>
<dbReference type="Gene3D" id="2.60.120.290">
    <property type="entry name" value="Spermadhesin, CUB domain"/>
    <property type="match status" value="1"/>
</dbReference>
<evidence type="ECO:0000313" key="24">
    <source>
        <dbReference type="RefSeq" id="XP_022287475.1"/>
    </source>
</evidence>
<evidence type="ECO:0000256" key="18">
    <source>
        <dbReference type="PROSITE-ProRule" id="PRU01211"/>
    </source>
</evidence>
<dbReference type="InterPro" id="IPR000742">
    <property type="entry name" value="EGF"/>
</dbReference>
<dbReference type="SMART" id="SM00181">
    <property type="entry name" value="EGF"/>
    <property type="match status" value="4"/>
</dbReference>
<keyword evidence="4 18" id="KW-0645">Protease</keyword>
<evidence type="ECO:0000256" key="6">
    <source>
        <dbReference type="ARBA" id="ARBA00022723"/>
    </source>
</evidence>
<keyword evidence="2" id="KW-1003">Cell membrane</keyword>
<dbReference type="PANTHER" id="PTHR10127">
    <property type="entry name" value="DISCOIDIN, CUB, EGF, LAMININ , AND ZINC METALLOPROTEASE DOMAIN CONTAINING"/>
    <property type="match status" value="1"/>
</dbReference>
<evidence type="ECO:0000256" key="9">
    <source>
        <dbReference type="ARBA" id="ARBA00022801"/>
    </source>
</evidence>
<keyword evidence="13 18" id="KW-0482">Metalloprotease</keyword>
<dbReference type="GO" id="GO:0005886">
    <property type="term" value="C:plasma membrane"/>
    <property type="evidence" value="ECO:0007669"/>
    <property type="project" value="UniProtKB-SubCell"/>
</dbReference>
<evidence type="ECO:0000256" key="10">
    <source>
        <dbReference type="ARBA" id="ARBA00022833"/>
    </source>
</evidence>
<dbReference type="GO" id="GO:0004222">
    <property type="term" value="F:metalloendopeptidase activity"/>
    <property type="evidence" value="ECO:0007669"/>
    <property type="project" value="UniProtKB-UniRule"/>
</dbReference>
<evidence type="ECO:0000259" key="20">
    <source>
        <dbReference type="PROSITE" id="PS01180"/>
    </source>
</evidence>
<keyword evidence="11" id="KW-0106">Calcium</keyword>
<dbReference type="InterPro" id="IPR001506">
    <property type="entry name" value="Peptidase_M12A"/>
</dbReference>
<feature type="binding site" evidence="18">
    <location>
        <position position="244"/>
    </location>
    <ligand>
        <name>Zn(2+)</name>
        <dbReference type="ChEBI" id="CHEBI:29105"/>
        <note>catalytic</note>
    </ligand>
</feature>
<evidence type="ECO:0000256" key="16">
    <source>
        <dbReference type="ARBA" id="ARBA00023180"/>
    </source>
</evidence>
<dbReference type="RefSeq" id="XP_022287475.1">
    <property type="nucleotide sequence ID" value="XM_022431767.1"/>
</dbReference>
<dbReference type="InterPro" id="IPR035914">
    <property type="entry name" value="Sperma_CUB_dom_sf"/>
</dbReference>
<feature type="disulfide bond" evidence="17">
    <location>
        <begin position="569"/>
        <end position="578"/>
    </location>
</feature>
<dbReference type="GO" id="GO:0005509">
    <property type="term" value="F:calcium ion binding"/>
    <property type="evidence" value="ECO:0007669"/>
    <property type="project" value="InterPro"/>
</dbReference>
<dbReference type="CDD" id="cd00054">
    <property type="entry name" value="EGF_CA"/>
    <property type="match status" value="2"/>
</dbReference>
<keyword evidence="14" id="KW-0472">Membrane</keyword>
<dbReference type="Proteomes" id="UP000694844">
    <property type="component" value="Chromosome 6"/>
</dbReference>